<dbReference type="PROSITE" id="PS51272">
    <property type="entry name" value="SLH"/>
    <property type="match status" value="2"/>
</dbReference>
<name>A0ABY1JNA7_9BACL</name>
<feature type="domain" description="SLH" evidence="2">
    <location>
        <begin position="157"/>
        <end position="220"/>
    </location>
</feature>
<dbReference type="Pfam" id="PF00395">
    <property type="entry name" value="SLH"/>
    <property type="match status" value="1"/>
</dbReference>
<accession>A0ABY1JNA7</accession>
<keyword evidence="4" id="KW-1185">Reference proteome</keyword>
<feature type="domain" description="SLH" evidence="2">
    <location>
        <begin position="26"/>
        <end position="89"/>
    </location>
</feature>
<dbReference type="RefSeq" id="WP_068580936.1">
    <property type="nucleotide sequence ID" value="NZ_FTNK01000002.1"/>
</dbReference>
<dbReference type="Proteomes" id="UP000186666">
    <property type="component" value="Unassembled WGS sequence"/>
</dbReference>
<evidence type="ECO:0000259" key="2">
    <source>
        <dbReference type="PROSITE" id="PS51272"/>
    </source>
</evidence>
<keyword evidence="1" id="KW-0732">Signal</keyword>
<evidence type="ECO:0000256" key="1">
    <source>
        <dbReference type="SAM" id="SignalP"/>
    </source>
</evidence>
<evidence type="ECO:0000313" key="3">
    <source>
        <dbReference type="EMBL" id="SIQ49088.1"/>
    </source>
</evidence>
<evidence type="ECO:0000313" key="4">
    <source>
        <dbReference type="Proteomes" id="UP000186666"/>
    </source>
</evidence>
<comment type="caution">
    <text evidence="3">The sequence shown here is derived from an EMBL/GenBank/DDBJ whole genome shotgun (WGS) entry which is preliminary data.</text>
</comment>
<organism evidence="3 4">
    <name type="scientific">Paenibacillus macquariensis</name>
    <dbReference type="NCBI Taxonomy" id="948756"/>
    <lineage>
        <taxon>Bacteria</taxon>
        <taxon>Bacillati</taxon>
        <taxon>Bacillota</taxon>
        <taxon>Bacilli</taxon>
        <taxon>Bacillales</taxon>
        <taxon>Paenibacillaceae</taxon>
        <taxon>Paenibacillus</taxon>
    </lineage>
</organism>
<reference evidence="3 4" key="1">
    <citation type="submission" date="2017-01" db="EMBL/GenBank/DDBJ databases">
        <authorList>
            <person name="Varghese N."/>
            <person name="Submissions S."/>
        </authorList>
    </citation>
    <scope>NUCLEOTIDE SEQUENCE [LARGE SCALE GENOMIC DNA]</scope>
    <source>
        <strain evidence="3 4">ATCC 23464</strain>
    </source>
</reference>
<dbReference type="EMBL" id="FTNK01000002">
    <property type="protein sequence ID" value="SIQ49088.1"/>
    <property type="molecule type" value="Genomic_DNA"/>
</dbReference>
<dbReference type="InterPro" id="IPR001119">
    <property type="entry name" value="SLH_dom"/>
</dbReference>
<proteinExistence type="predicted"/>
<gene>
    <name evidence="3" type="ORF">SAMN05421578_102228</name>
</gene>
<feature type="chain" id="PRO_5045424447" evidence="1">
    <location>
        <begin position="27"/>
        <end position="227"/>
    </location>
</feature>
<sequence>MKIQKTLATLTVASILSLSLGGLIYAADNTFTDIESIPGKDKIIALHEQGFINGVTATEFRPDAIVTNAEAIQFITKGLQLNLRTMKFIKAPQASDNFTHVKNDAWFAEAFINAFYNNIDLPKDIEPSKSITKEQFTYYLLKGVEKVGNLPMINLVQVAITDEDEITAMYQGAIQRSLKWNINTLTSGAKFNPKSEITRSEAAVMIFNVLQYLKTNSIDSINPLNNK</sequence>
<feature type="signal peptide" evidence="1">
    <location>
        <begin position="1"/>
        <end position="26"/>
    </location>
</feature>
<protein>
    <submittedName>
        <fullName evidence="3">S-layer homology domain-containing protein</fullName>
    </submittedName>
</protein>